<reference evidence="2" key="1">
    <citation type="submission" date="2020-02" db="EMBL/GenBank/DDBJ databases">
        <authorList>
            <person name="Meier V. D."/>
        </authorList>
    </citation>
    <scope>NUCLEOTIDE SEQUENCE</scope>
    <source>
        <strain evidence="2">AVDCRST_MAG58</strain>
    </source>
</reference>
<evidence type="ECO:0000313" key="2">
    <source>
        <dbReference type="EMBL" id="CAA9447501.1"/>
    </source>
</evidence>
<organism evidence="2">
    <name type="scientific">uncultured Rubrobacteraceae bacterium</name>
    <dbReference type="NCBI Taxonomy" id="349277"/>
    <lineage>
        <taxon>Bacteria</taxon>
        <taxon>Bacillati</taxon>
        <taxon>Actinomycetota</taxon>
        <taxon>Rubrobacteria</taxon>
        <taxon>Rubrobacterales</taxon>
        <taxon>Rubrobacteraceae</taxon>
        <taxon>environmental samples</taxon>
    </lineage>
</organism>
<dbReference type="EMBL" id="CADCVF010000013">
    <property type="protein sequence ID" value="CAA9447501.1"/>
    <property type="molecule type" value="Genomic_DNA"/>
</dbReference>
<protein>
    <submittedName>
        <fullName evidence="2">Uncharacterized protein</fullName>
    </submittedName>
</protein>
<feature type="non-terminal residue" evidence="2">
    <location>
        <position position="1"/>
    </location>
</feature>
<accession>A0A6J4QM00</accession>
<evidence type="ECO:0000256" key="1">
    <source>
        <dbReference type="SAM" id="MobiDB-lite"/>
    </source>
</evidence>
<feature type="compositionally biased region" description="Low complexity" evidence="1">
    <location>
        <begin position="1"/>
        <end position="23"/>
    </location>
</feature>
<feature type="non-terminal residue" evidence="2">
    <location>
        <position position="31"/>
    </location>
</feature>
<feature type="region of interest" description="Disordered" evidence="1">
    <location>
        <begin position="1"/>
        <end position="31"/>
    </location>
</feature>
<dbReference type="AlphaFoldDB" id="A0A6J4QM00"/>
<sequence length="31" mass="3081">WRSSSPTTAGRPSTTSPSSSSRTAKCGATPA</sequence>
<name>A0A6J4QM00_9ACTN</name>
<proteinExistence type="predicted"/>
<gene>
    <name evidence="2" type="ORF">AVDCRST_MAG58-566</name>
</gene>